<sequence length="62" mass="6816">MTVHSVLSKHLKVLEDARYIELRKGTVATRTRTWAGLTKEGRVAFKGHIAVLRTLAASADAL</sequence>
<name>A0A6I3J5A1_9ACTN</name>
<evidence type="ECO:0000313" key="3">
    <source>
        <dbReference type="Proteomes" id="UP000433406"/>
    </source>
</evidence>
<dbReference type="AlphaFoldDB" id="A0A6I3J5A1"/>
<dbReference type="InterPro" id="IPR036390">
    <property type="entry name" value="WH_DNA-bd_sf"/>
</dbReference>
<dbReference type="Gene3D" id="1.10.10.10">
    <property type="entry name" value="Winged helix-like DNA-binding domain superfamily/Winged helix DNA-binding domain"/>
    <property type="match status" value="1"/>
</dbReference>
<evidence type="ECO:0000259" key="1">
    <source>
        <dbReference type="Pfam" id="PF13601"/>
    </source>
</evidence>
<dbReference type="InterPro" id="IPR036388">
    <property type="entry name" value="WH-like_DNA-bd_sf"/>
</dbReference>
<proteinExistence type="predicted"/>
<feature type="domain" description="Winged helix DNA-binding" evidence="1">
    <location>
        <begin position="5"/>
        <end position="54"/>
    </location>
</feature>
<organism evidence="2 3">
    <name type="scientific">Nocardioides marmotae</name>
    <dbReference type="NCBI Taxonomy" id="2663857"/>
    <lineage>
        <taxon>Bacteria</taxon>
        <taxon>Bacillati</taxon>
        <taxon>Actinomycetota</taxon>
        <taxon>Actinomycetes</taxon>
        <taxon>Propionibacteriales</taxon>
        <taxon>Nocardioidaceae</taxon>
        <taxon>Nocardioides</taxon>
    </lineage>
</organism>
<comment type="caution">
    <text evidence="2">The sequence shown here is derived from an EMBL/GenBank/DDBJ whole genome shotgun (WGS) entry which is preliminary data.</text>
</comment>
<accession>A0A6I3J5A1</accession>
<dbReference type="Proteomes" id="UP000433406">
    <property type="component" value="Unassembled WGS sequence"/>
</dbReference>
<keyword evidence="3" id="KW-1185">Reference proteome</keyword>
<dbReference type="EMBL" id="WLCI01000005">
    <property type="protein sequence ID" value="MTB94354.1"/>
    <property type="molecule type" value="Genomic_DNA"/>
</dbReference>
<reference evidence="2 3" key="1">
    <citation type="submission" date="2019-10" db="EMBL/GenBank/DDBJ databases">
        <title>Nocardioides novel species isolated from the excrement of Marmot.</title>
        <authorList>
            <person name="Zhang G."/>
        </authorList>
    </citation>
    <scope>NUCLEOTIDE SEQUENCE [LARGE SCALE GENOMIC DNA]</scope>
    <source>
        <strain evidence="3">zg-579</strain>
    </source>
</reference>
<dbReference type="InterPro" id="IPR027395">
    <property type="entry name" value="WH_DNA-bd_dom"/>
</dbReference>
<dbReference type="SUPFAM" id="SSF46785">
    <property type="entry name" value="Winged helix' DNA-binding domain"/>
    <property type="match status" value="1"/>
</dbReference>
<evidence type="ECO:0000313" key="2">
    <source>
        <dbReference type="EMBL" id="MTB94354.1"/>
    </source>
</evidence>
<dbReference type="PANTHER" id="PTHR37318">
    <property type="entry name" value="BSL7504 PROTEIN"/>
    <property type="match status" value="1"/>
</dbReference>
<protein>
    <recommendedName>
        <fullName evidence="1">Winged helix DNA-binding domain-containing protein</fullName>
    </recommendedName>
</protein>
<dbReference type="Pfam" id="PF13601">
    <property type="entry name" value="HTH_34"/>
    <property type="match status" value="1"/>
</dbReference>
<gene>
    <name evidence="2" type="ORF">GGQ22_04595</name>
</gene>
<dbReference type="PANTHER" id="PTHR37318:SF1">
    <property type="entry name" value="BSL7504 PROTEIN"/>
    <property type="match status" value="1"/>
</dbReference>